<evidence type="ECO:0000313" key="8">
    <source>
        <dbReference type="EMBL" id="AAC07820.1"/>
    </source>
</evidence>
<feature type="transmembrane region" description="Helical" evidence="6">
    <location>
        <begin position="230"/>
        <end position="248"/>
    </location>
</feature>
<dbReference type="PATRIC" id="fig|224324.8.peg.1604"/>
<comment type="subcellular location">
    <subcellularLocation>
        <location evidence="1">Membrane</location>
        <topology evidence="1">Multi-pass membrane protein</topology>
    </subcellularLocation>
</comment>
<keyword evidence="9" id="KW-1185">Reference proteome</keyword>
<dbReference type="Pfam" id="PF05140">
    <property type="entry name" value="ResB"/>
    <property type="match status" value="2"/>
</dbReference>
<dbReference type="GO" id="GO:0016020">
    <property type="term" value="C:membrane"/>
    <property type="evidence" value="ECO:0007669"/>
    <property type="project" value="UniProtKB-SubCell"/>
</dbReference>
<feature type="transmembrane region" description="Helical" evidence="6">
    <location>
        <begin position="74"/>
        <end position="107"/>
    </location>
</feature>
<dbReference type="AlphaFoldDB" id="O67856"/>
<dbReference type="InParanoid" id="O67856"/>
<dbReference type="GO" id="GO:0017004">
    <property type="term" value="P:cytochrome complex assembly"/>
    <property type="evidence" value="ECO:0007669"/>
    <property type="project" value="UniProtKB-KW"/>
</dbReference>
<sequence length="537" mass="61602">MKRVLEFLGGFGGLVFGFVFFVGMSILGLFHLEEHPPLYWAGFFASVFLFVLSFLLNLINWVKALIKDYKKHGSVLAFVYDFLASLKLAIFIMLVLGILSMLGSTYIKQNQSFEWYLDQFGYDVGIWIWKLWLNDVFHSWYYILFIVLLAVNLIFCSIKRLPRVWKQAFSKERILKLDEHAEKHLKPITVKIPDKDKVLKFLLKKGFKVFVEEEGNKLYVFAEKGRFSRLGVYITHIALLVIMAGALIDAIVGVRGSLIVAEGDTNDVMLVGAEQKPYKLPFAVHLIDFRIKTYAEENPNVDKRFAQAVSSYESDIEIINGGKVEAKGTVKVNEPFDFGRYRLFQATYGILDGTSGMGVIVVDRKKAHEDPEKAVIGTFEIKTGQVVEFKDMLISIDRVVLNVHDPNNRNELAPAVVLKVMLNRELYSVPVIYDPRLTALVFSQIPELKDFPYMFFMNGFEPLFFSGFEVSYHPGSVIIWIGSAILVLGMVVAFYTVHRKVWMRIEGDTAKVAFYSHKFKEEFKRSFLRELEELKRA</sequence>
<keyword evidence="3" id="KW-0201">Cytochrome c-type biogenesis</keyword>
<feature type="transmembrane region" description="Helical" evidence="6">
    <location>
        <begin position="477"/>
        <end position="497"/>
    </location>
</feature>
<evidence type="ECO:0000256" key="1">
    <source>
        <dbReference type="ARBA" id="ARBA00004141"/>
    </source>
</evidence>
<feature type="domain" description="ResB-like" evidence="7">
    <location>
        <begin position="431"/>
        <end position="527"/>
    </location>
</feature>
<dbReference type="STRING" id="224324.aq_2082"/>
<feature type="transmembrane region" description="Helical" evidence="6">
    <location>
        <begin position="38"/>
        <end position="62"/>
    </location>
</feature>
<keyword evidence="2 6" id="KW-0812">Transmembrane</keyword>
<dbReference type="KEGG" id="aae:aq_2082"/>
<evidence type="ECO:0000256" key="3">
    <source>
        <dbReference type="ARBA" id="ARBA00022748"/>
    </source>
</evidence>
<evidence type="ECO:0000256" key="2">
    <source>
        <dbReference type="ARBA" id="ARBA00022692"/>
    </source>
</evidence>
<evidence type="ECO:0000313" key="9">
    <source>
        <dbReference type="Proteomes" id="UP000000798"/>
    </source>
</evidence>
<evidence type="ECO:0000256" key="6">
    <source>
        <dbReference type="SAM" id="Phobius"/>
    </source>
</evidence>
<evidence type="ECO:0000256" key="5">
    <source>
        <dbReference type="ARBA" id="ARBA00023136"/>
    </source>
</evidence>
<dbReference type="PANTHER" id="PTHR31566">
    <property type="entry name" value="CYTOCHROME C BIOGENESIS PROTEIN CCS1, CHLOROPLASTIC"/>
    <property type="match status" value="1"/>
</dbReference>
<accession>O67856</accession>
<dbReference type="HOGENOM" id="CLU_034630_1_0_0"/>
<dbReference type="PIR" id="D70478">
    <property type="entry name" value="D70478"/>
</dbReference>
<feature type="domain" description="ResB-like" evidence="7">
    <location>
        <begin position="86"/>
        <end position="424"/>
    </location>
</feature>
<evidence type="ECO:0000259" key="7">
    <source>
        <dbReference type="Pfam" id="PF05140"/>
    </source>
</evidence>
<proteinExistence type="predicted"/>
<feature type="transmembrane region" description="Helical" evidence="6">
    <location>
        <begin position="7"/>
        <end position="32"/>
    </location>
</feature>
<protein>
    <recommendedName>
        <fullName evidence="7">ResB-like domain-containing protein</fullName>
    </recommendedName>
</protein>
<dbReference type="OrthoDB" id="9770923at2"/>
<dbReference type="RefSeq" id="WP_010881361.1">
    <property type="nucleotide sequence ID" value="NC_000918.1"/>
</dbReference>
<dbReference type="InterPro" id="IPR007816">
    <property type="entry name" value="ResB-like_domain"/>
</dbReference>
<dbReference type="eggNOG" id="COG1333">
    <property type="taxonomic scope" value="Bacteria"/>
</dbReference>
<dbReference type="EMBL" id="AE000657">
    <property type="protein sequence ID" value="AAC07820.1"/>
    <property type="molecule type" value="Genomic_DNA"/>
</dbReference>
<keyword evidence="4 6" id="KW-1133">Transmembrane helix</keyword>
<organism evidence="8 9">
    <name type="scientific">Aquifex aeolicus (strain VF5)</name>
    <dbReference type="NCBI Taxonomy" id="224324"/>
    <lineage>
        <taxon>Bacteria</taxon>
        <taxon>Pseudomonadati</taxon>
        <taxon>Aquificota</taxon>
        <taxon>Aquificia</taxon>
        <taxon>Aquificales</taxon>
        <taxon>Aquificaceae</taxon>
        <taxon>Aquifex</taxon>
    </lineage>
</organism>
<evidence type="ECO:0000256" key="4">
    <source>
        <dbReference type="ARBA" id="ARBA00022989"/>
    </source>
</evidence>
<reference evidence="8 9" key="1">
    <citation type="journal article" date="1998" name="Nature">
        <title>The complete genome of the hyperthermophilic bacterium Aquifex aeolicus.</title>
        <authorList>
            <person name="Deckert G."/>
            <person name="Warren P.V."/>
            <person name="Gaasterland T."/>
            <person name="Young W.G."/>
            <person name="Lenox A.L."/>
            <person name="Graham D.E."/>
            <person name="Overbeek R."/>
            <person name="Snead M.A."/>
            <person name="Keller M."/>
            <person name="Aujay M."/>
            <person name="Huber R."/>
            <person name="Feldman R.A."/>
            <person name="Short J.M."/>
            <person name="Olson G.J."/>
            <person name="Swanson R.V."/>
        </authorList>
    </citation>
    <scope>NUCLEOTIDE SEQUENCE [LARGE SCALE GENOMIC DNA]</scope>
    <source>
        <strain evidence="8 9">VF5</strain>
    </source>
</reference>
<gene>
    <name evidence="8" type="ordered locus">aq_2082</name>
</gene>
<dbReference type="InterPro" id="IPR023494">
    <property type="entry name" value="Cyt_c_bgen_Ccs1/CcsB/ResB"/>
</dbReference>
<dbReference type="EnsemblBacteria" id="AAC07820">
    <property type="protein sequence ID" value="AAC07820"/>
    <property type="gene ID" value="aq_2082"/>
</dbReference>
<name>O67856_AQUAE</name>
<feature type="transmembrane region" description="Helical" evidence="6">
    <location>
        <begin position="139"/>
        <end position="158"/>
    </location>
</feature>
<dbReference type="PANTHER" id="PTHR31566:SF0">
    <property type="entry name" value="CYTOCHROME C BIOGENESIS PROTEIN CCS1, CHLOROPLASTIC"/>
    <property type="match status" value="1"/>
</dbReference>
<keyword evidence="5 6" id="KW-0472">Membrane</keyword>
<dbReference type="Proteomes" id="UP000000798">
    <property type="component" value="Chromosome"/>
</dbReference>